<dbReference type="EMBL" id="QNRR01000001">
    <property type="protein sequence ID" value="RBP47661.1"/>
    <property type="molecule type" value="Genomic_DNA"/>
</dbReference>
<comment type="similarity">
    <text evidence="1">Belongs to the sigma-70 factor family. ECF subfamily.</text>
</comment>
<dbReference type="InterPro" id="IPR007627">
    <property type="entry name" value="RNA_pol_sigma70_r2"/>
</dbReference>
<dbReference type="PANTHER" id="PTHR43133">
    <property type="entry name" value="RNA POLYMERASE ECF-TYPE SIGMA FACTO"/>
    <property type="match status" value="1"/>
</dbReference>
<evidence type="ECO:0000313" key="8">
    <source>
        <dbReference type="Proteomes" id="UP000253426"/>
    </source>
</evidence>
<dbReference type="SUPFAM" id="SSF88946">
    <property type="entry name" value="Sigma2 domain of RNA polymerase sigma factors"/>
    <property type="match status" value="1"/>
</dbReference>
<dbReference type="OrthoDB" id="194771at2"/>
<dbReference type="InterPro" id="IPR013249">
    <property type="entry name" value="RNA_pol_sigma70_r4_t2"/>
</dbReference>
<dbReference type="Gene3D" id="1.10.1740.10">
    <property type="match status" value="1"/>
</dbReference>
<dbReference type="Pfam" id="PF04542">
    <property type="entry name" value="Sigma70_r2"/>
    <property type="match status" value="1"/>
</dbReference>
<dbReference type="InterPro" id="IPR014331">
    <property type="entry name" value="RNA_pol_sigma70_ECF_RHOBA"/>
</dbReference>
<keyword evidence="2" id="KW-0805">Transcription regulation</keyword>
<feature type="domain" description="RNA polymerase sigma-70 region 2" evidence="5">
    <location>
        <begin position="18"/>
        <end position="85"/>
    </location>
</feature>
<dbReference type="InterPro" id="IPR039425">
    <property type="entry name" value="RNA_pol_sigma-70-like"/>
</dbReference>
<gene>
    <name evidence="7" type="ORF">DES53_101459</name>
</gene>
<protein>
    <submittedName>
        <fullName evidence="7">RNA polymerase ECF family sigma subunit</fullName>
    </submittedName>
</protein>
<dbReference type="PANTHER" id="PTHR43133:SF51">
    <property type="entry name" value="RNA POLYMERASE SIGMA FACTOR"/>
    <property type="match status" value="1"/>
</dbReference>
<evidence type="ECO:0000256" key="4">
    <source>
        <dbReference type="ARBA" id="ARBA00023163"/>
    </source>
</evidence>
<keyword evidence="3" id="KW-0731">Sigma factor</keyword>
<dbReference type="GO" id="GO:0006352">
    <property type="term" value="P:DNA-templated transcription initiation"/>
    <property type="evidence" value="ECO:0007669"/>
    <property type="project" value="InterPro"/>
</dbReference>
<dbReference type="GO" id="GO:0003677">
    <property type="term" value="F:DNA binding"/>
    <property type="evidence" value="ECO:0007669"/>
    <property type="project" value="InterPro"/>
</dbReference>
<proteinExistence type="inferred from homology"/>
<dbReference type="InterPro" id="IPR013325">
    <property type="entry name" value="RNA_pol_sigma_r2"/>
</dbReference>
<dbReference type="AlphaFoldDB" id="A0A366HTQ1"/>
<reference evidence="7 8" key="1">
    <citation type="submission" date="2018-06" db="EMBL/GenBank/DDBJ databases">
        <title>Genomic Encyclopedia of Type Strains, Phase IV (KMG-IV): sequencing the most valuable type-strain genomes for metagenomic binning, comparative biology and taxonomic classification.</title>
        <authorList>
            <person name="Goeker M."/>
        </authorList>
    </citation>
    <scope>NUCLEOTIDE SEQUENCE [LARGE SCALE GENOMIC DNA]</scope>
    <source>
        <strain evidence="7 8">DSM 25532</strain>
    </source>
</reference>
<evidence type="ECO:0000256" key="3">
    <source>
        <dbReference type="ARBA" id="ARBA00023082"/>
    </source>
</evidence>
<dbReference type="InterPro" id="IPR036388">
    <property type="entry name" value="WH-like_DNA-bd_sf"/>
</dbReference>
<name>A0A366HTQ1_9BACT</name>
<dbReference type="NCBIfam" id="TIGR02937">
    <property type="entry name" value="sigma70-ECF"/>
    <property type="match status" value="1"/>
</dbReference>
<sequence length="177" mass="20099">MAHRMDSRSPEEDRMISLITGHQAVLHRYIVSLIPNISLADDVLQETNLVLWRKADEYDHARPFLPWAMTVAWHQVQAARRDHGRDRHVFDDSLVDLLAQEQAAMLTAQPPLEPALMECLSALPADQHKLILARYERGGSVQALADQHGKSPTAISLTLMRIRKLLEKCIQQKLAMI</sequence>
<evidence type="ECO:0000259" key="5">
    <source>
        <dbReference type="Pfam" id="PF04542"/>
    </source>
</evidence>
<accession>A0A366HTQ1</accession>
<dbReference type="Proteomes" id="UP000253426">
    <property type="component" value="Unassembled WGS sequence"/>
</dbReference>
<comment type="caution">
    <text evidence="7">The sequence shown here is derived from an EMBL/GenBank/DDBJ whole genome shotgun (WGS) entry which is preliminary data.</text>
</comment>
<evidence type="ECO:0000256" key="2">
    <source>
        <dbReference type="ARBA" id="ARBA00023015"/>
    </source>
</evidence>
<feature type="domain" description="RNA polymerase sigma factor 70 region 4 type 2" evidence="6">
    <location>
        <begin position="115"/>
        <end position="166"/>
    </location>
</feature>
<dbReference type="SUPFAM" id="SSF88659">
    <property type="entry name" value="Sigma3 and sigma4 domains of RNA polymerase sigma factors"/>
    <property type="match status" value="1"/>
</dbReference>
<evidence type="ECO:0000259" key="6">
    <source>
        <dbReference type="Pfam" id="PF08281"/>
    </source>
</evidence>
<dbReference type="InterPro" id="IPR014284">
    <property type="entry name" value="RNA_pol_sigma-70_dom"/>
</dbReference>
<evidence type="ECO:0000313" key="7">
    <source>
        <dbReference type="EMBL" id="RBP47661.1"/>
    </source>
</evidence>
<dbReference type="GO" id="GO:0016987">
    <property type="term" value="F:sigma factor activity"/>
    <property type="evidence" value="ECO:0007669"/>
    <property type="project" value="UniProtKB-KW"/>
</dbReference>
<dbReference type="Gene3D" id="1.10.10.10">
    <property type="entry name" value="Winged helix-like DNA-binding domain superfamily/Winged helix DNA-binding domain"/>
    <property type="match status" value="1"/>
</dbReference>
<evidence type="ECO:0000256" key="1">
    <source>
        <dbReference type="ARBA" id="ARBA00010641"/>
    </source>
</evidence>
<keyword evidence="8" id="KW-1185">Reference proteome</keyword>
<dbReference type="Pfam" id="PF08281">
    <property type="entry name" value="Sigma70_r4_2"/>
    <property type="match status" value="1"/>
</dbReference>
<dbReference type="RefSeq" id="WP_113956578.1">
    <property type="nucleotide sequence ID" value="NZ_QNRR01000001.1"/>
</dbReference>
<organism evidence="7 8">
    <name type="scientific">Roseimicrobium gellanilyticum</name>
    <dbReference type="NCBI Taxonomy" id="748857"/>
    <lineage>
        <taxon>Bacteria</taxon>
        <taxon>Pseudomonadati</taxon>
        <taxon>Verrucomicrobiota</taxon>
        <taxon>Verrucomicrobiia</taxon>
        <taxon>Verrucomicrobiales</taxon>
        <taxon>Verrucomicrobiaceae</taxon>
        <taxon>Roseimicrobium</taxon>
    </lineage>
</organism>
<keyword evidence="4" id="KW-0804">Transcription</keyword>
<dbReference type="NCBIfam" id="TIGR02989">
    <property type="entry name" value="Sig-70_gvs1"/>
    <property type="match status" value="1"/>
</dbReference>
<dbReference type="InterPro" id="IPR013324">
    <property type="entry name" value="RNA_pol_sigma_r3/r4-like"/>
</dbReference>